<dbReference type="InterPro" id="IPR001670">
    <property type="entry name" value="ADH_Fe/GldA"/>
</dbReference>
<proteinExistence type="inferred from homology"/>
<dbReference type="CDD" id="cd08177">
    <property type="entry name" value="MAR"/>
    <property type="match status" value="1"/>
</dbReference>
<dbReference type="InterPro" id="IPR039697">
    <property type="entry name" value="Alcohol_dehydrogenase_Fe"/>
</dbReference>
<organism evidence="6 7">
    <name type="scientific">Pararhodobacter zhoushanensis</name>
    <dbReference type="NCBI Taxonomy" id="2479545"/>
    <lineage>
        <taxon>Bacteria</taxon>
        <taxon>Pseudomonadati</taxon>
        <taxon>Pseudomonadota</taxon>
        <taxon>Alphaproteobacteria</taxon>
        <taxon>Rhodobacterales</taxon>
        <taxon>Paracoccaceae</taxon>
        <taxon>Pararhodobacter</taxon>
    </lineage>
</organism>
<keyword evidence="2" id="KW-0560">Oxidoreductase</keyword>
<dbReference type="Pfam" id="PF00465">
    <property type="entry name" value="Fe-ADH"/>
    <property type="match status" value="1"/>
</dbReference>
<dbReference type="RefSeq" id="WP_264505269.1">
    <property type="nucleotide sequence ID" value="NZ_JAPDFL010000001.1"/>
</dbReference>
<name>A0ABT3GXM5_9RHOB</name>
<dbReference type="Proteomes" id="UP001208938">
    <property type="component" value="Unassembled WGS sequence"/>
</dbReference>
<evidence type="ECO:0000259" key="4">
    <source>
        <dbReference type="Pfam" id="PF00465"/>
    </source>
</evidence>
<reference evidence="6 7" key="1">
    <citation type="submission" date="2022-10" db="EMBL/GenBank/DDBJ databases">
        <title>Pararhodobacter sp. nov., isolated from marine algae.</title>
        <authorList>
            <person name="Choi B.J."/>
            <person name="Kim J.M."/>
            <person name="Lee J.K."/>
            <person name="Choi D.G."/>
            <person name="Jeon C.O."/>
        </authorList>
    </citation>
    <scope>NUCLEOTIDE SEQUENCE [LARGE SCALE GENOMIC DNA]</scope>
    <source>
        <strain evidence="6 7">ZQ420</strain>
    </source>
</reference>
<evidence type="ECO:0000256" key="3">
    <source>
        <dbReference type="ARBA" id="ARBA00023027"/>
    </source>
</evidence>
<dbReference type="EMBL" id="JAPDFL010000001">
    <property type="protein sequence ID" value="MCW1932245.1"/>
    <property type="molecule type" value="Genomic_DNA"/>
</dbReference>
<evidence type="ECO:0000256" key="2">
    <source>
        <dbReference type="ARBA" id="ARBA00023002"/>
    </source>
</evidence>
<accession>A0ABT3GXM5</accession>
<dbReference type="SUPFAM" id="SSF56796">
    <property type="entry name" value="Dehydroquinate synthase-like"/>
    <property type="match status" value="1"/>
</dbReference>
<feature type="domain" description="Fe-containing alcohol dehydrogenase-like C-terminal" evidence="5">
    <location>
        <begin position="185"/>
        <end position="364"/>
    </location>
</feature>
<keyword evidence="7" id="KW-1185">Reference proteome</keyword>
<evidence type="ECO:0000313" key="7">
    <source>
        <dbReference type="Proteomes" id="UP001208938"/>
    </source>
</evidence>
<keyword evidence="3" id="KW-0520">NAD</keyword>
<evidence type="ECO:0000259" key="5">
    <source>
        <dbReference type="Pfam" id="PF25137"/>
    </source>
</evidence>
<protein>
    <submittedName>
        <fullName evidence="6">Maleylacetate reductase</fullName>
    </submittedName>
</protein>
<feature type="domain" description="Alcohol dehydrogenase iron-type/glycerol dehydrogenase GldA" evidence="4">
    <location>
        <begin position="30"/>
        <end position="172"/>
    </location>
</feature>
<evidence type="ECO:0000256" key="1">
    <source>
        <dbReference type="ARBA" id="ARBA00007358"/>
    </source>
</evidence>
<dbReference type="PANTHER" id="PTHR11496:SF102">
    <property type="entry name" value="ALCOHOL DEHYDROGENASE 4"/>
    <property type="match status" value="1"/>
</dbReference>
<comment type="similarity">
    <text evidence="1">Belongs to the iron-containing alcohol dehydrogenase family.</text>
</comment>
<evidence type="ECO:0000313" key="6">
    <source>
        <dbReference type="EMBL" id="MCW1932245.1"/>
    </source>
</evidence>
<dbReference type="PANTHER" id="PTHR11496">
    <property type="entry name" value="ALCOHOL DEHYDROGENASE"/>
    <property type="match status" value="1"/>
</dbReference>
<dbReference type="Pfam" id="PF25137">
    <property type="entry name" value="ADH_Fe_C"/>
    <property type="match status" value="1"/>
</dbReference>
<sequence length="376" mass="38298">MTQDNAPLHATGPAPLPGYDGRGFTYVARPGRVVFGTGTLAQLPAEVDALGASRALILSTPQQRGQAEAVAQLLGARAVGIFDGAAMHTPVEVTQTALAVLGDIKADVLVAIGGGSTTGLGKALALRTDLPQVVLPTTYAGSEMTPILGETEGGVKRTQSSDRVLPEVVIYDVALTLGLPVAMSVTSGLNAIAHAVEALYAQNANPVVDLMALEAIGAISAALPVIVREPGNGQARSQALYGAWLCGICLGAVGMALHHKLCHTLGGSFGLPHAETHTVILPHALAYNAPAIPGVMARLARVLGPDPARALFTLAAEGGVPTSLAALGMPGDGLDRATALALANPYWNPRALEAAPLRALLARAQAGAPPMLEERA</sequence>
<dbReference type="InterPro" id="IPR056798">
    <property type="entry name" value="ADH_Fe_C"/>
</dbReference>
<dbReference type="Gene3D" id="1.20.1090.10">
    <property type="entry name" value="Dehydroquinate synthase-like - alpha domain"/>
    <property type="match status" value="1"/>
</dbReference>
<dbReference type="Gene3D" id="3.40.50.1970">
    <property type="match status" value="1"/>
</dbReference>
<gene>
    <name evidence="6" type="ORF">OKW52_08200</name>
</gene>
<comment type="caution">
    <text evidence="6">The sequence shown here is derived from an EMBL/GenBank/DDBJ whole genome shotgun (WGS) entry which is preliminary data.</text>
</comment>
<dbReference type="InterPro" id="IPR034786">
    <property type="entry name" value="MAR"/>
</dbReference>